<gene>
    <name evidence="8" type="ordered locus">Selin_0447</name>
</gene>
<dbReference type="PANTHER" id="PTHR32071:SF57">
    <property type="entry name" value="C4-DICARBOXYLATE TRANSPORT TRANSCRIPTIONAL REGULATORY PROTEIN DCTD"/>
    <property type="match status" value="1"/>
</dbReference>
<evidence type="ECO:0000256" key="2">
    <source>
        <dbReference type="ARBA" id="ARBA00022840"/>
    </source>
</evidence>
<feature type="modified residue" description="4-aspartylphosphate" evidence="5">
    <location>
        <position position="56"/>
    </location>
</feature>
<evidence type="ECO:0000259" key="6">
    <source>
        <dbReference type="PROSITE" id="PS50045"/>
    </source>
</evidence>
<name>E6W074_DESIS</name>
<evidence type="ECO:0000256" key="5">
    <source>
        <dbReference type="PROSITE-ProRule" id="PRU00169"/>
    </source>
</evidence>
<dbReference type="SUPFAM" id="SSF52172">
    <property type="entry name" value="CheY-like"/>
    <property type="match status" value="1"/>
</dbReference>
<dbReference type="Gene3D" id="3.40.50.300">
    <property type="entry name" value="P-loop containing nucleotide triphosphate hydrolases"/>
    <property type="match status" value="1"/>
</dbReference>
<keyword evidence="5" id="KW-0597">Phosphoprotein</keyword>
<dbReference type="InterPro" id="IPR025943">
    <property type="entry name" value="Sigma_54_int_dom_ATP-bd_2"/>
</dbReference>
<dbReference type="GO" id="GO:0043565">
    <property type="term" value="F:sequence-specific DNA binding"/>
    <property type="evidence" value="ECO:0007669"/>
    <property type="project" value="InterPro"/>
</dbReference>
<keyword evidence="4" id="KW-0804">Transcription</keyword>
<dbReference type="PANTHER" id="PTHR32071">
    <property type="entry name" value="TRANSCRIPTIONAL REGULATORY PROTEIN"/>
    <property type="match status" value="1"/>
</dbReference>
<dbReference type="GO" id="GO:0000160">
    <property type="term" value="P:phosphorelay signal transduction system"/>
    <property type="evidence" value="ECO:0007669"/>
    <property type="project" value="InterPro"/>
</dbReference>
<dbReference type="STRING" id="653733.Selin_0447"/>
<dbReference type="InterPro" id="IPR011006">
    <property type="entry name" value="CheY-like_superfamily"/>
</dbReference>
<accession>E6W074</accession>
<dbReference type="Pfam" id="PF00158">
    <property type="entry name" value="Sigma54_activat"/>
    <property type="match status" value="1"/>
</dbReference>
<dbReference type="Proteomes" id="UP000002572">
    <property type="component" value="Chromosome"/>
</dbReference>
<evidence type="ECO:0000259" key="7">
    <source>
        <dbReference type="PROSITE" id="PS50110"/>
    </source>
</evidence>
<dbReference type="PROSITE" id="PS00676">
    <property type="entry name" value="SIGMA54_INTERACT_2"/>
    <property type="match status" value="1"/>
</dbReference>
<dbReference type="InterPro" id="IPR001789">
    <property type="entry name" value="Sig_transdc_resp-reg_receiver"/>
</dbReference>
<keyword evidence="9" id="KW-1185">Reference proteome</keyword>
<reference evidence="8 9" key="1">
    <citation type="submission" date="2010-12" db="EMBL/GenBank/DDBJ databases">
        <title>Complete sequence of Desulfurispirillum indicum S5.</title>
        <authorList>
            <consortium name="US DOE Joint Genome Institute"/>
            <person name="Lucas S."/>
            <person name="Copeland A."/>
            <person name="Lapidus A."/>
            <person name="Cheng J.-F."/>
            <person name="Goodwin L."/>
            <person name="Pitluck S."/>
            <person name="Chertkov O."/>
            <person name="Held B."/>
            <person name="Detter J.C."/>
            <person name="Han C."/>
            <person name="Tapia R."/>
            <person name="Land M."/>
            <person name="Hauser L."/>
            <person name="Kyrpides N."/>
            <person name="Ivanova N."/>
            <person name="Mikhailova N."/>
            <person name="Haggblom M."/>
            <person name="Rauschenbach I."/>
            <person name="Bini E."/>
            <person name="Woyke T."/>
        </authorList>
    </citation>
    <scope>NUCLEOTIDE SEQUENCE [LARGE SCALE GENOMIC DNA]</scope>
    <source>
        <strain evidence="9">ATCC BAA-1389 / DSM 22839 / S5</strain>
    </source>
</reference>
<evidence type="ECO:0000256" key="4">
    <source>
        <dbReference type="ARBA" id="ARBA00023163"/>
    </source>
</evidence>
<feature type="domain" description="Sigma-54 factor interaction" evidence="6">
    <location>
        <begin position="148"/>
        <end position="377"/>
    </location>
</feature>
<dbReference type="EMBL" id="CP002432">
    <property type="protein sequence ID" value="ADU65200.1"/>
    <property type="molecule type" value="Genomic_DNA"/>
</dbReference>
<dbReference type="SMART" id="SM00382">
    <property type="entry name" value="AAA"/>
    <property type="match status" value="1"/>
</dbReference>
<dbReference type="InterPro" id="IPR058031">
    <property type="entry name" value="AAA_lid_NorR"/>
</dbReference>
<dbReference type="PROSITE" id="PS00675">
    <property type="entry name" value="SIGMA54_INTERACT_1"/>
    <property type="match status" value="1"/>
</dbReference>
<dbReference type="Pfam" id="PF00072">
    <property type="entry name" value="Response_reg"/>
    <property type="match status" value="1"/>
</dbReference>
<feature type="domain" description="Response regulatory" evidence="7">
    <location>
        <begin position="7"/>
        <end position="121"/>
    </location>
</feature>
<protein>
    <submittedName>
        <fullName evidence="8">Sigma-54 factor interaction domain-containing protein</fullName>
    </submittedName>
</protein>
<dbReference type="FunFam" id="3.40.50.300:FF:000006">
    <property type="entry name" value="DNA-binding transcriptional regulator NtrC"/>
    <property type="match status" value="1"/>
</dbReference>
<dbReference type="InterPro" id="IPR002078">
    <property type="entry name" value="Sigma_54_int"/>
</dbReference>
<evidence type="ECO:0000256" key="1">
    <source>
        <dbReference type="ARBA" id="ARBA00022741"/>
    </source>
</evidence>
<organism evidence="8 9">
    <name type="scientific">Desulfurispirillum indicum (strain ATCC BAA-1389 / DSM 22839 / S5)</name>
    <dbReference type="NCBI Taxonomy" id="653733"/>
    <lineage>
        <taxon>Bacteria</taxon>
        <taxon>Pseudomonadati</taxon>
        <taxon>Chrysiogenota</taxon>
        <taxon>Chrysiogenia</taxon>
        <taxon>Chrysiogenales</taxon>
        <taxon>Chrysiogenaceae</taxon>
        <taxon>Desulfurispirillum</taxon>
    </lineage>
</organism>
<dbReference type="SMART" id="SM00448">
    <property type="entry name" value="REC"/>
    <property type="match status" value="1"/>
</dbReference>
<dbReference type="eggNOG" id="COG2204">
    <property type="taxonomic scope" value="Bacteria"/>
</dbReference>
<dbReference type="RefSeq" id="WP_013505089.1">
    <property type="nucleotide sequence ID" value="NC_014836.1"/>
</dbReference>
<dbReference type="KEGG" id="din:Selin_0447"/>
<dbReference type="AlphaFoldDB" id="E6W074"/>
<keyword evidence="1" id="KW-0547">Nucleotide-binding</keyword>
<dbReference type="GO" id="GO:0005524">
    <property type="term" value="F:ATP binding"/>
    <property type="evidence" value="ECO:0007669"/>
    <property type="project" value="UniProtKB-KW"/>
</dbReference>
<evidence type="ECO:0000313" key="8">
    <source>
        <dbReference type="EMBL" id="ADU65200.1"/>
    </source>
</evidence>
<dbReference type="Pfam" id="PF02954">
    <property type="entry name" value="HTH_8"/>
    <property type="match status" value="1"/>
</dbReference>
<keyword evidence="3" id="KW-0805">Transcription regulation</keyword>
<dbReference type="Gene3D" id="1.10.10.60">
    <property type="entry name" value="Homeodomain-like"/>
    <property type="match status" value="1"/>
</dbReference>
<proteinExistence type="predicted"/>
<dbReference type="InterPro" id="IPR009057">
    <property type="entry name" value="Homeodomain-like_sf"/>
</dbReference>
<dbReference type="PRINTS" id="PR01590">
    <property type="entry name" value="HTHFIS"/>
</dbReference>
<sequence length="459" mass="51122">MSDGTPPILVVDDQRASLESISRALEKKGYQTHKAETFSEAQRLFRQHKHPVVVTDLNLPDGSGLDLVPFVKGLQASSEIILITAYGSVETAVEAMKHGAFDYVAKPVNLSELRALVAQAWEKATTISTPPAGPGRSILGENNTFPLLIGQSKPMQEIFEKITTVSSTRASVLLLGESGTGKELIAQTIHECSERWEKPYVAINCSAFSESLLESELFGHEKGSFTGAMKQSKGKFELANGGTLFLDEIGEISLAVQVKLLRVLENREIMRVGGAGNIPIDVRIIAATNRDLEKEVRKGHFREDLYYRLKVVVIHVPPLRERKSDIPLLVNHFLKTFAKENNRTIRGISAEAMEILKNIPWRGNVRELRNCLENMVIFNRSEVLTTSDIPSEYADQKGFSDEPDEEEHIDFAVGMTMEEIEKEAIVNTLNKVQGNRTQAARMLGIGLRTLQRKIKQFDL</sequence>
<dbReference type="SUPFAM" id="SSF46689">
    <property type="entry name" value="Homeodomain-like"/>
    <property type="match status" value="1"/>
</dbReference>
<dbReference type="HOGENOM" id="CLU_000445_0_6_0"/>
<dbReference type="SUPFAM" id="SSF52540">
    <property type="entry name" value="P-loop containing nucleoside triphosphate hydrolases"/>
    <property type="match status" value="1"/>
</dbReference>
<dbReference type="GO" id="GO:0006355">
    <property type="term" value="P:regulation of DNA-templated transcription"/>
    <property type="evidence" value="ECO:0007669"/>
    <property type="project" value="InterPro"/>
</dbReference>
<dbReference type="PROSITE" id="PS50045">
    <property type="entry name" value="SIGMA54_INTERACT_4"/>
    <property type="match status" value="1"/>
</dbReference>
<evidence type="ECO:0000313" key="9">
    <source>
        <dbReference type="Proteomes" id="UP000002572"/>
    </source>
</evidence>
<dbReference type="Gene3D" id="3.40.50.2300">
    <property type="match status" value="1"/>
</dbReference>
<dbReference type="InterPro" id="IPR003593">
    <property type="entry name" value="AAA+_ATPase"/>
</dbReference>
<dbReference type="InParanoid" id="E6W074"/>
<dbReference type="InterPro" id="IPR002197">
    <property type="entry name" value="HTH_Fis"/>
</dbReference>
<dbReference type="OrthoDB" id="9803970at2"/>
<dbReference type="CDD" id="cd00009">
    <property type="entry name" value="AAA"/>
    <property type="match status" value="1"/>
</dbReference>
<dbReference type="Gene3D" id="1.10.8.60">
    <property type="match status" value="1"/>
</dbReference>
<dbReference type="InterPro" id="IPR025662">
    <property type="entry name" value="Sigma_54_int_dom_ATP-bd_1"/>
</dbReference>
<dbReference type="InterPro" id="IPR027417">
    <property type="entry name" value="P-loop_NTPase"/>
</dbReference>
<dbReference type="Pfam" id="PF25601">
    <property type="entry name" value="AAA_lid_14"/>
    <property type="match status" value="1"/>
</dbReference>
<evidence type="ECO:0000256" key="3">
    <source>
        <dbReference type="ARBA" id="ARBA00023015"/>
    </source>
</evidence>
<keyword evidence="2" id="KW-0067">ATP-binding</keyword>
<dbReference type="PROSITE" id="PS50110">
    <property type="entry name" value="RESPONSE_REGULATORY"/>
    <property type="match status" value="1"/>
</dbReference>